<name>A0ABU6D467_9GAMM</name>
<evidence type="ECO:0008006" key="3">
    <source>
        <dbReference type="Google" id="ProtNLM"/>
    </source>
</evidence>
<dbReference type="RefSeq" id="WP_324698392.1">
    <property type="nucleotide sequence ID" value="NZ_JAYMYJ010000160.1"/>
</dbReference>
<keyword evidence="2" id="KW-1185">Reference proteome</keyword>
<protein>
    <recommendedName>
        <fullName evidence="3">Response regulatory domain-containing protein</fullName>
    </recommendedName>
</protein>
<comment type="caution">
    <text evidence="1">The sequence shown here is derived from an EMBL/GenBank/DDBJ whole genome shotgun (WGS) entry which is preliminary data.</text>
</comment>
<sequence>MLKHSKSGPLRVALLAISPHNRAILEFFFSGAGRNLFKVVQPAEADAFILDYDHPDAKEDWDRHADLHKPGIILSVHQSDLPDCVWIPKPLTSRALGDAASRVYEVLARLEGQASVVNRPAITPPPVSATEKNLVKHAGQQFQAPPASPFGVPARPERKLRSLVISLPDDDDDVEEAVAPVSVVEPTAVKASPAPEVFDPAETDISLEEVDRPIEPSISQEVAEHRWKMLCGEQDDVRSSAEVVLFTPENYVLASILDGMRLSMDSQQTVQVKFSASDYALLMPKQDLAFCTLDTRSDEFAVLCGNPVQTGQVALHIPSSTELDQLEQQAGEDADTLLDLEAFVWVSCLLAAKGRLGRSVEIDRKISLKHWPNLTRLEQFPHIMRIAALWHQRPASPIEIAEALSVPQRYVFSFHTAANALNLFEMDQSKLKSREKEKPKESRGFFSRLLKRLLGGGAK</sequence>
<reference evidence="1 2" key="2">
    <citation type="submission" date="2024-01" db="EMBL/GenBank/DDBJ databases">
        <authorList>
            <person name="Xie X."/>
        </authorList>
    </citation>
    <scope>NUCLEOTIDE SEQUENCE [LARGE SCALE GENOMIC DNA]</scope>
    <source>
        <strain evidence="1">SCUT-1</strain>
    </source>
</reference>
<evidence type="ECO:0000313" key="1">
    <source>
        <dbReference type="EMBL" id="MEB4593468.1"/>
    </source>
</evidence>
<evidence type="ECO:0000313" key="2">
    <source>
        <dbReference type="Proteomes" id="UP001308005"/>
    </source>
</evidence>
<proteinExistence type="predicted"/>
<accession>A0ABU6D467</accession>
<dbReference type="EMBL" id="JAYMYJ010000160">
    <property type="protein sequence ID" value="MEB4593468.1"/>
    <property type="molecule type" value="Genomic_DNA"/>
</dbReference>
<gene>
    <name evidence="1" type="ORF">VSS37_20995</name>
</gene>
<reference evidence="2" key="1">
    <citation type="submission" date="2023-07" db="EMBL/GenBank/DDBJ databases">
        <title>The carbon used by Thiothrix.</title>
        <authorList>
            <person name="Chen L."/>
        </authorList>
    </citation>
    <scope>NUCLEOTIDE SEQUENCE [LARGE SCALE GENOMIC DNA]</scope>
</reference>
<dbReference type="Proteomes" id="UP001308005">
    <property type="component" value="Unassembled WGS sequence"/>
</dbReference>
<organism evidence="1 2">
    <name type="scientific">Candidatus Thiothrix phosphatis</name>
    <dbReference type="NCBI Taxonomy" id="3112415"/>
    <lineage>
        <taxon>Bacteria</taxon>
        <taxon>Pseudomonadati</taxon>
        <taxon>Pseudomonadota</taxon>
        <taxon>Gammaproteobacteria</taxon>
        <taxon>Thiotrichales</taxon>
        <taxon>Thiotrichaceae</taxon>
        <taxon>Thiothrix</taxon>
    </lineage>
</organism>